<dbReference type="EMBL" id="KB469666">
    <property type="protein sequence ID" value="EPQ49753.1"/>
    <property type="molecule type" value="Genomic_DNA"/>
</dbReference>
<keyword evidence="4" id="KW-1185">Reference proteome</keyword>
<accession>S7R6W4</accession>
<protein>
    <recommendedName>
        <fullName evidence="1">DUF6589 domain-containing protein</fullName>
    </recommendedName>
</protein>
<evidence type="ECO:0000313" key="2">
    <source>
        <dbReference type="EMBL" id="EPQ49753.1"/>
    </source>
</evidence>
<dbReference type="STRING" id="670483.S7R6W4"/>
<dbReference type="EMBL" id="KB469351">
    <property type="protein sequence ID" value="EPQ50130.1"/>
    <property type="molecule type" value="Genomic_DNA"/>
</dbReference>
<dbReference type="RefSeq" id="XP_007871417.1">
    <property type="nucleotide sequence ID" value="XM_007873226.1"/>
</dbReference>
<dbReference type="AlphaFoldDB" id="S7R6W4"/>
<evidence type="ECO:0000259" key="1">
    <source>
        <dbReference type="Pfam" id="PF20231"/>
    </source>
</evidence>
<dbReference type="OrthoDB" id="4743193at2759"/>
<dbReference type="Pfam" id="PF20231">
    <property type="entry name" value="DUF6589"/>
    <property type="match status" value="1"/>
</dbReference>
<dbReference type="RefSeq" id="XP_007871793.1">
    <property type="nucleotide sequence ID" value="XM_007873602.1"/>
</dbReference>
<sequence length="66" mass="7974">DEVFENQQLKQQYFLLYEELTIAMNAGDIGRVEDCFLPWAFIFRGCGKHKYATQMLRFLHNLYFVY</sequence>
<dbReference type="HOGENOM" id="CLU_189563_0_0_1"/>
<dbReference type="GeneID" id="19304897"/>
<name>S7R6W4_GLOTA</name>
<reference evidence="3 4" key="1">
    <citation type="journal article" date="2012" name="Science">
        <title>The Paleozoic origin of enzymatic lignin decomposition reconstructed from 31 fungal genomes.</title>
        <authorList>
            <person name="Floudas D."/>
            <person name="Binder M."/>
            <person name="Riley R."/>
            <person name="Barry K."/>
            <person name="Blanchette R.A."/>
            <person name="Henrissat B."/>
            <person name="Martinez A.T."/>
            <person name="Otillar R."/>
            <person name="Spatafora J.W."/>
            <person name="Yadav J.S."/>
            <person name="Aerts A."/>
            <person name="Benoit I."/>
            <person name="Boyd A."/>
            <person name="Carlson A."/>
            <person name="Copeland A."/>
            <person name="Coutinho P.M."/>
            <person name="de Vries R.P."/>
            <person name="Ferreira P."/>
            <person name="Findley K."/>
            <person name="Foster B."/>
            <person name="Gaskell J."/>
            <person name="Glotzer D."/>
            <person name="Gorecki P."/>
            <person name="Heitman J."/>
            <person name="Hesse C."/>
            <person name="Hori C."/>
            <person name="Igarashi K."/>
            <person name="Jurgens J.A."/>
            <person name="Kallen N."/>
            <person name="Kersten P."/>
            <person name="Kohler A."/>
            <person name="Kuees U."/>
            <person name="Kumar T.K.A."/>
            <person name="Kuo A."/>
            <person name="LaButti K."/>
            <person name="Larrondo L.F."/>
            <person name="Lindquist E."/>
            <person name="Ling A."/>
            <person name="Lombard V."/>
            <person name="Lucas S."/>
            <person name="Lundell T."/>
            <person name="Martin R."/>
            <person name="McLaughlin D.J."/>
            <person name="Morgenstern I."/>
            <person name="Morin E."/>
            <person name="Murat C."/>
            <person name="Nagy L.G."/>
            <person name="Nolan M."/>
            <person name="Ohm R.A."/>
            <person name="Patyshakuliyeva A."/>
            <person name="Rokas A."/>
            <person name="Ruiz-Duenas F.J."/>
            <person name="Sabat G."/>
            <person name="Salamov A."/>
            <person name="Samejima M."/>
            <person name="Schmutz J."/>
            <person name="Slot J.C."/>
            <person name="St John F."/>
            <person name="Stenlid J."/>
            <person name="Sun H."/>
            <person name="Sun S."/>
            <person name="Syed K."/>
            <person name="Tsang A."/>
            <person name="Wiebenga A."/>
            <person name="Young D."/>
            <person name="Pisabarro A."/>
            <person name="Eastwood D.C."/>
            <person name="Martin F."/>
            <person name="Cullen D."/>
            <person name="Grigoriev I.V."/>
            <person name="Hibbett D.S."/>
        </authorList>
    </citation>
    <scope>NUCLEOTIDE SEQUENCE [LARGE SCALE GENOMIC DNA]</scope>
    <source>
        <strain evidence="3 4">ATCC 11539</strain>
    </source>
</reference>
<feature type="non-terminal residue" evidence="3">
    <location>
        <position position="66"/>
    </location>
</feature>
<dbReference type="KEGG" id="gtr:GLOTRDRAFT_15954"/>
<dbReference type="GeneID" id="19304876"/>
<evidence type="ECO:0000313" key="4">
    <source>
        <dbReference type="Proteomes" id="UP000030669"/>
    </source>
</evidence>
<dbReference type="Proteomes" id="UP000030669">
    <property type="component" value="Unassembled WGS sequence"/>
</dbReference>
<evidence type="ECO:0000313" key="3">
    <source>
        <dbReference type="EMBL" id="EPQ50130.1"/>
    </source>
</evidence>
<proteinExistence type="predicted"/>
<feature type="domain" description="DUF6589" evidence="1">
    <location>
        <begin position="1"/>
        <end position="66"/>
    </location>
</feature>
<dbReference type="KEGG" id="gtr:GLOTRDRAFT_14951"/>
<feature type="non-terminal residue" evidence="3">
    <location>
        <position position="1"/>
    </location>
</feature>
<organism evidence="3 4">
    <name type="scientific">Gloeophyllum trabeum (strain ATCC 11539 / FP-39264 / Madison 617)</name>
    <name type="common">Brown rot fungus</name>
    <dbReference type="NCBI Taxonomy" id="670483"/>
    <lineage>
        <taxon>Eukaryota</taxon>
        <taxon>Fungi</taxon>
        <taxon>Dikarya</taxon>
        <taxon>Basidiomycota</taxon>
        <taxon>Agaricomycotina</taxon>
        <taxon>Agaricomycetes</taxon>
        <taxon>Gloeophyllales</taxon>
        <taxon>Gloeophyllaceae</taxon>
        <taxon>Gloeophyllum</taxon>
    </lineage>
</organism>
<gene>
    <name evidence="2" type="ORF">GLOTRDRAFT_14951</name>
    <name evidence="3" type="ORF">GLOTRDRAFT_15954</name>
</gene>
<dbReference type="InterPro" id="IPR046496">
    <property type="entry name" value="DUF6589"/>
</dbReference>